<protein>
    <submittedName>
        <fullName evidence="2">Uncharacterized protein</fullName>
    </submittedName>
</protein>
<proteinExistence type="predicted"/>
<dbReference type="AlphaFoldDB" id="A0A6G1JPZ6"/>
<gene>
    <name evidence="2" type="ORF">K504DRAFT_214850</name>
</gene>
<reference evidence="2" key="1">
    <citation type="journal article" date="2020" name="Stud. Mycol.">
        <title>101 Dothideomycetes genomes: a test case for predicting lifestyles and emergence of pathogens.</title>
        <authorList>
            <person name="Haridas S."/>
            <person name="Albert R."/>
            <person name="Binder M."/>
            <person name="Bloem J."/>
            <person name="Labutti K."/>
            <person name="Salamov A."/>
            <person name="Andreopoulos B."/>
            <person name="Baker S."/>
            <person name="Barry K."/>
            <person name="Bills G."/>
            <person name="Bluhm B."/>
            <person name="Cannon C."/>
            <person name="Castanera R."/>
            <person name="Culley D."/>
            <person name="Daum C."/>
            <person name="Ezra D."/>
            <person name="Gonzalez J."/>
            <person name="Henrissat B."/>
            <person name="Kuo A."/>
            <person name="Liang C."/>
            <person name="Lipzen A."/>
            <person name="Lutzoni F."/>
            <person name="Magnuson J."/>
            <person name="Mondo S."/>
            <person name="Nolan M."/>
            <person name="Ohm R."/>
            <person name="Pangilinan J."/>
            <person name="Park H.-J."/>
            <person name="Ramirez L."/>
            <person name="Alfaro M."/>
            <person name="Sun H."/>
            <person name="Tritt A."/>
            <person name="Yoshinaga Y."/>
            <person name="Zwiers L.-H."/>
            <person name="Turgeon B."/>
            <person name="Goodwin S."/>
            <person name="Spatafora J."/>
            <person name="Crous P."/>
            <person name="Grigoriev I."/>
        </authorList>
    </citation>
    <scope>NUCLEOTIDE SEQUENCE</scope>
    <source>
        <strain evidence="2">CBS 279.74</strain>
    </source>
</reference>
<evidence type="ECO:0000256" key="1">
    <source>
        <dbReference type="SAM" id="MobiDB-lite"/>
    </source>
</evidence>
<dbReference type="EMBL" id="MU005794">
    <property type="protein sequence ID" value="KAF2702704.1"/>
    <property type="molecule type" value="Genomic_DNA"/>
</dbReference>
<keyword evidence="3" id="KW-1185">Reference proteome</keyword>
<evidence type="ECO:0000313" key="2">
    <source>
        <dbReference type="EMBL" id="KAF2702704.1"/>
    </source>
</evidence>
<accession>A0A6G1JPZ6</accession>
<name>A0A6G1JPZ6_9PLEO</name>
<organism evidence="2 3">
    <name type="scientific">Pleomassaria siparia CBS 279.74</name>
    <dbReference type="NCBI Taxonomy" id="1314801"/>
    <lineage>
        <taxon>Eukaryota</taxon>
        <taxon>Fungi</taxon>
        <taxon>Dikarya</taxon>
        <taxon>Ascomycota</taxon>
        <taxon>Pezizomycotina</taxon>
        <taxon>Dothideomycetes</taxon>
        <taxon>Pleosporomycetidae</taxon>
        <taxon>Pleosporales</taxon>
        <taxon>Pleomassariaceae</taxon>
        <taxon>Pleomassaria</taxon>
    </lineage>
</organism>
<feature type="region of interest" description="Disordered" evidence="1">
    <location>
        <begin position="120"/>
        <end position="158"/>
    </location>
</feature>
<dbReference type="Proteomes" id="UP000799428">
    <property type="component" value="Unassembled WGS sequence"/>
</dbReference>
<evidence type="ECO:0000313" key="3">
    <source>
        <dbReference type="Proteomes" id="UP000799428"/>
    </source>
</evidence>
<sequence>MTNQPSHTRFPANLTFFLKSLVHIHNTTHPRLTTTTQNPHHHTNKTPAWRHHAAFALRALPKHLLDSAHTLQTASESASPPPRLFLSQAVLLRPSQKLDLFTRAIHIPSTTYSTTYRVSTLTSPIHPPPRSSSRTAHSIRVGPSPPASTLPSLNIAVA</sequence>